<dbReference type="InterPro" id="IPR002575">
    <property type="entry name" value="Aminoglycoside_PTrfase"/>
</dbReference>
<feature type="domain" description="Aminoglycoside phosphotransferase" evidence="1">
    <location>
        <begin position="22"/>
        <end position="248"/>
    </location>
</feature>
<keyword evidence="3" id="KW-1185">Reference proteome</keyword>
<protein>
    <recommendedName>
        <fullName evidence="1">Aminoglycoside phosphotransferase domain-containing protein</fullName>
    </recommendedName>
</protein>
<dbReference type="Pfam" id="PF01636">
    <property type="entry name" value="APH"/>
    <property type="match status" value="1"/>
</dbReference>
<reference evidence="2 3" key="1">
    <citation type="submission" date="2021-06" db="EMBL/GenBank/DDBJ databases">
        <authorList>
            <person name="Criscuolo A."/>
        </authorList>
    </citation>
    <scope>NUCLEOTIDE SEQUENCE [LARGE SCALE GENOMIC DNA]</scope>
    <source>
        <strain evidence="3">CIP 111802</strain>
    </source>
</reference>
<sequence length="317" mass="36731">MNHLYDLTAVLQAHYGIDPIDVTPQKGGWAALAFRVTSHERPYFLKMYEKSRVSTPKWTALIDAYMPIMGWLMHHSGLQGKIPVPVHTKNGQYKCEDDHGVYLLYEYIEGDTIGDQALSDEQVSQLSQMIAELHKYGAEITVETRAIQENYHVPYLQQLRDVLHPGNKDIPDDIGSVLHPFSAQLHERINTVEKLSAVLKDSSVRMVLCHTDIHYWNLMQSGEKLIWIDWEGLRLAPAEADLMFMVDKPYYGMFFSEYRKHHVNYEVNLEALQFYQGRRKLEDIWEFIEQLLFDDQDAQDRAETLDSLTKELKSIGA</sequence>
<organism evidence="2 3">
    <name type="scientific">Paenibacillus allorhizosphaerae</name>
    <dbReference type="NCBI Taxonomy" id="2849866"/>
    <lineage>
        <taxon>Bacteria</taxon>
        <taxon>Bacillati</taxon>
        <taxon>Bacillota</taxon>
        <taxon>Bacilli</taxon>
        <taxon>Bacillales</taxon>
        <taxon>Paenibacillaceae</taxon>
        <taxon>Paenibacillus</taxon>
    </lineage>
</organism>
<dbReference type="Proteomes" id="UP000730618">
    <property type="component" value="Unassembled WGS sequence"/>
</dbReference>
<dbReference type="EMBL" id="CAJVCE010000003">
    <property type="protein sequence ID" value="CAG7626420.1"/>
    <property type="molecule type" value="Genomic_DNA"/>
</dbReference>
<accession>A0ABN7THH1</accession>
<evidence type="ECO:0000259" key="1">
    <source>
        <dbReference type="Pfam" id="PF01636"/>
    </source>
</evidence>
<dbReference type="RefSeq" id="WP_218097604.1">
    <property type="nucleotide sequence ID" value="NZ_CAJVCE010000003.1"/>
</dbReference>
<comment type="caution">
    <text evidence="2">The sequence shown here is derived from an EMBL/GenBank/DDBJ whole genome shotgun (WGS) entry which is preliminary data.</text>
</comment>
<evidence type="ECO:0000313" key="3">
    <source>
        <dbReference type="Proteomes" id="UP000730618"/>
    </source>
</evidence>
<proteinExistence type="predicted"/>
<evidence type="ECO:0000313" key="2">
    <source>
        <dbReference type="EMBL" id="CAG7626420.1"/>
    </source>
</evidence>
<gene>
    <name evidence="2" type="ORF">PAECIP111802_01248</name>
</gene>
<name>A0ABN7THH1_9BACL</name>